<comment type="subcellular location">
    <subcellularLocation>
        <location evidence="1">Cell membrane</location>
        <topology evidence="1">Multi-pass membrane protein</topology>
    </subcellularLocation>
</comment>
<feature type="domain" description="Sulfatase N-terminal" evidence="8">
    <location>
        <begin position="131"/>
        <end position="422"/>
    </location>
</feature>
<dbReference type="OrthoDB" id="9760224at2"/>
<evidence type="ECO:0000313" key="9">
    <source>
        <dbReference type="EMBL" id="SUO03224.1"/>
    </source>
</evidence>
<keyword evidence="4 7" id="KW-0812">Transmembrane</keyword>
<dbReference type="EMBL" id="UHFX01000003">
    <property type="protein sequence ID" value="SUO03224.1"/>
    <property type="molecule type" value="Genomic_DNA"/>
</dbReference>
<keyword evidence="5 7" id="KW-1133">Transmembrane helix</keyword>
<dbReference type="GO" id="GO:0005886">
    <property type="term" value="C:plasma membrane"/>
    <property type="evidence" value="ECO:0007669"/>
    <property type="project" value="UniProtKB-SubCell"/>
</dbReference>
<protein>
    <submittedName>
        <fullName evidence="9">Sulfatase</fullName>
    </submittedName>
</protein>
<keyword evidence="3" id="KW-1003">Cell membrane</keyword>
<dbReference type="SUPFAM" id="SSF53649">
    <property type="entry name" value="Alkaline phosphatase-like"/>
    <property type="match status" value="1"/>
</dbReference>
<evidence type="ECO:0000256" key="4">
    <source>
        <dbReference type="ARBA" id="ARBA00022692"/>
    </source>
</evidence>
<dbReference type="InterPro" id="IPR000917">
    <property type="entry name" value="Sulfatase_N"/>
</dbReference>
<dbReference type="CDD" id="cd16015">
    <property type="entry name" value="LTA_synthase"/>
    <property type="match status" value="1"/>
</dbReference>
<dbReference type="RefSeq" id="WP_022790471.1">
    <property type="nucleotide sequence ID" value="NZ_UHFX01000003.1"/>
</dbReference>
<dbReference type="Gene3D" id="3.40.720.10">
    <property type="entry name" value="Alkaline Phosphatase, subunit A"/>
    <property type="match status" value="1"/>
</dbReference>
<dbReference type="InterPro" id="IPR017850">
    <property type="entry name" value="Alkaline_phosphatase_core_sf"/>
</dbReference>
<evidence type="ECO:0000259" key="8">
    <source>
        <dbReference type="Pfam" id="PF00884"/>
    </source>
</evidence>
<dbReference type="Pfam" id="PF00884">
    <property type="entry name" value="Sulfatase"/>
    <property type="match status" value="1"/>
</dbReference>
<dbReference type="AlphaFoldDB" id="A0A380LH25"/>
<evidence type="ECO:0000313" key="10">
    <source>
        <dbReference type="Proteomes" id="UP000255523"/>
    </source>
</evidence>
<dbReference type="PANTHER" id="PTHR47371:SF3">
    <property type="entry name" value="PHOSPHOGLYCEROL TRANSFERASE I"/>
    <property type="match status" value="1"/>
</dbReference>
<sequence length="471" mass="54640">MLYFLLVLFASILVKTVSWAFSYFGLSSFEQLVFHIKVPLEGTNKRFLVDWFRLCFLRGFVISIIVTLLIIHIFAALWLCWVWLLMCIVYSAYKVGLIQYGIHQFQKSDLYEQDYIEVSASTLQAPKKKMNLIHIYLESMETTYALKKDGGDSQENLLPFLTKLTKENISFSNTDQIGGAKVVTGTGWTTGGMIASTAGVPLNFPIYHPFCTPKQAFMNGLVSLGDILEKDGYSNTLMIGSDAAFGGRKSYFDQHGHYDIQDIKKIKEEGWLDEKYHVFWGYEDEKLFDFAKRKLSMLVKEDRPFNFEMLTVDTHHPYGYQEKKWEKPFDKGISNSIYHTDRLLEDFMTWLEKQPFYKDTLIVIQGDHTSMAAQYIHSNFDRDFDRRVWNCFIHSKKNPMHIKKREFTTMDLFPTILSGMGYTLSKNGLALGRDLFSDEKTVLEKKGEKALNLKIQKQSSFYKKKILGLKH</sequence>
<organism evidence="9 10">
    <name type="scientific">Faecalicoccus pleomorphus</name>
    <dbReference type="NCBI Taxonomy" id="1323"/>
    <lineage>
        <taxon>Bacteria</taxon>
        <taxon>Bacillati</taxon>
        <taxon>Bacillota</taxon>
        <taxon>Erysipelotrichia</taxon>
        <taxon>Erysipelotrichales</taxon>
        <taxon>Erysipelotrichaceae</taxon>
        <taxon>Faecalicoccus</taxon>
    </lineage>
</organism>
<feature type="transmembrane region" description="Helical" evidence="7">
    <location>
        <begin position="60"/>
        <end position="93"/>
    </location>
</feature>
<dbReference type="PANTHER" id="PTHR47371">
    <property type="entry name" value="LIPOTEICHOIC ACID SYNTHASE"/>
    <property type="match status" value="1"/>
</dbReference>
<dbReference type="Proteomes" id="UP000255523">
    <property type="component" value="Unassembled WGS sequence"/>
</dbReference>
<reference evidence="9 10" key="1">
    <citation type="submission" date="2018-06" db="EMBL/GenBank/DDBJ databases">
        <authorList>
            <consortium name="Pathogen Informatics"/>
            <person name="Doyle S."/>
        </authorList>
    </citation>
    <scope>NUCLEOTIDE SEQUENCE [LARGE SCALE GENOMIC DNA]</scope>
    <source>
        <strain evidence="9 10">NCTC11087</strain>
    </source>
</reference>
<proteinExistence type="predicted"/>
<keyword evidence="10" id="KW-1185">Reference proteome</keyword>
<evidence type="ECO:0000256" key="3">
    <source>
        <dbReference type="ARBA" id="ARBA00022475"/>
    </source>
</evidence>
<evidence type="ECO:0000256" key="5">
    <source>
        <dbReference type="ARBA" id="ARBA00022989"/>
    </source>
</evidence>
<keyword evidence="6 7" id="KW-0472">Membrane</keyword>
<accession>A0A380LH25</accession>
<evidence type="ECO:0000256" key="7">
    <source>
        <dbReference type="SAM" id="Phobius"/>
    </source>
</evidence>
<comment type="pathway">
    <text evidence="2">Cell wall biogenesis; lipoteichoic acid biosynthesis.</text>
</comment>
<name>A0A380LH25_9FIRM</name>
<dbReference type="GeneID" id="77461077"/>
<evidence type="ECO:0000256" key="2">
    <source>
        <dbReference type="ARBA" id="ARBA00004936"/>
    </source>
</evidence>
<evidence type="ECO:0000256" key="1">
    <source>
        <dbReference type="ARBA" id="ARBA00004651"/>
    </source>
</evidence>
<dbReference type="InterPro" id="IPR050448">
    <property type="entry name" value="OpgB/LTA_synthase_biosynth"/>
</dbReference>
<evidence type="ECO:0000256" key="6">
    <source>
        <dbReference type="ARBA" id="ARBA00023136"/>
    </source>
</evidence>
<gene>
    <name evidence="9" type="primary">ltaS2</name>
    <name evidence="9" type="ORF">NCTC11087_00076</name>
</gene>